<dbReference type="Proteomes" id="UP000006039">
    <property type="component" value="Unassembled WGS sequence"/>
</dbReference>
<reference evidence="2" key="5">
    <citation type="submission" date="2018-04" db="UniProtKB">
        <authorList>
            <consortium name="EnsemblFungi"/>
        </authorList>
    </citation>
    <scope>IDENTIFICATION</scope>
    <source>
        <strain evidence="2">R3-111a-1</strain>
    </source>
</reference>
<dbReference type="VEuPathDB" id="FungiDB:GGTG_06126"/>
<reference evidence="1" key="2">
    <citation type="submission" date="2010-07" db="EMBL/GenBank/DDBJ databases">
        <authorList>
            <consortium name="The Broad Institute Genome Sequencing Platform"/>
            <consortium name="Broad Institute Genome Sequencing Center for Infectious Disease"/>
            <person name="Ma L.-J."/>
            <person name="Dead R."/>
            <person name="Young S."/>
            <person name="Zeng Q."/>
            <person name="Koehrsen M."/>
            <person name="Alvarado L."/>
            <person name="Berlin A."/>
            <person name="Chapman S.B."/>
            <person name="Chen Z."/>
            <person name="Freedman E."/>
            <person name="Gellesch M."/>
            <person name="Goldberg J."/>
            <person name="Griggs A."/>
            <person name="Gujja S."/>
            <person name="Heilman E.R."/>
            <person name="Heiman D."/>
            <person name="Hepburn T."/>
            <person name="Howarth C."/>
            <person name="Jen D."/>
            <person name="Larson L."/>
            <person name="Mehta T."/>
            <person name="Neiman D."/>
            <person name="Pearson M."/>
            <person name="Roberts A."/>
            <person name="Saif S."/>
            <person name="Shea T."/>
            <person name="Shenoy N."/>
            <person name="Sisk P."/>
            <person name="Stolte C."/>
            <person name="Sykes S."/>
            <person name="Walk T."/>
            <person name="White J."/>
            <person name="Yandava C."/>
            <person name="Haas B."/>
            <person name="Nusbaum C."/>
            <person name="Birren B."/>
        </authorList>
    </citation>
    <scope>NUCLEOTIDE SEQUENCE</scope>
    <source>
        <strain evidence="1">R3-111a-1</strain>
    </source>
</reference>
<reference evidence="2" key="4">
    <citation type="journal article" date="2015" name="G3 (Bethesda)">
        <title>Genome sequences of three phytopathogenic species of the Magnaporthaceae family of fungi.</title>
        <authorList>
            <person name="Okagaki L.H."/>
            <person name="Nunes C.C."/>
            <person name="Sailsbery J."/>
            <person name="Clay B."/>
            <person name="Brown D."/>
            <person name="John T."/>
            <person name="Oh Y."/>
            <person name="Young N."/>
            <person name="Fitzgerald M."/>
            <person name="Haas B.J."/>
            <person name="Zeng Q."/>
            <person name="Young S."/>
            <person name="Adiconis X."/>
            <person name="Fan L."/>
            <person name="Levin J.Z."/>
            <person name="Mitchell T.K."/>
            <person name="Okubara P.A."/>
            <person name="Farman M.L."/>
            <person name="Kohn L.M."/>
            <person name="Birren B."/>
            <person name="Ma L.-J."/>
            <person name="Dean R.A."/>
        </authorList>
    </citation>
    <scope>NUCLEOTIDE SEQUENCE</scope>
    <source>
        <strain evidence="2">R3-111a-1</strain>
    </source>
</reference>
<dbReference type="AlphaFoldDB" id="J3NXX1"/>
<protein>
    <submittedName>
        <fullName evidence="1 2">Uncharacterized protein</fullName>
    </submittedName>
</protein>
<dbReference type="HOGENOM" id="CLU_1695576_0_0_1"/>
<evidence type="ECO:0000313" key="2">
    <source>
        <dbReference type="EnsemblFungi" id="EJT76204"/>
    </source>
</evidence>
<dbReference type="EMBL" id="GL385397">
    <property type="protein sequence ID" value="EJT76204.1"/>
    <property type="molecule type" value="Genomic_DNA"/>
</dbReference>
<keyword evidence="3" id="KW-1185">Reference proteome</keyword>
<evidence type="ECO:0000313" key="1">
    <source>
        <dbReference type="EMBL" id="EJT76204.1"/>
    </source>
</evidence>
<organism evidence="1">
    <name type="scientific">Gaeumannomyces tritici (strain R3-111a-1)</name>
    <name type="common">Wheat and barley take-all root rot fungus</name>
    <name type="synonym">Gaeumannomyces graminis var. tritici</name>
    <dbReference type="NCBI Taxonomy" id="644352"/>
    <lineage>
        <taxon>Eukaryota</taxon>
        <taxon>Fungi</taxon>
        <taxon>Dikarya</taxon>
        <taxon>Ascomycota</taxon>
        <taxon>Pezizomycotina</taxon>
        <taxon>Sordariomycetes</taxon>
        <taxon>Sordariomycetidae</taxon>
        <taxon>Magnaporthales</taxon>
        <taxon>Magnaporthaceae</taxon>
        <taxon>Gaeumannomyces</taxon>
    </lineage>
</organism>
<dbReference type="EnsemblFungi" id="EJT76204">
    <property type="protein sequence ID" value="EJT76204"/>
    <property type="gene ID" value="GGTG_06126"/>
</dbReference>
<sequence length="155" mass="16825">MRTSRPMVVACLNASHLSRAQGVEAAGLASPAPVLAFSRSLLGARLRTSDTKISPPQCKCLVSLGAVRSHLRGEAACVRVRRAKATVGAYTRRPWFHPTRKNPTALQTRVEKLGGENSIASRPGSLSRPPIPVVQRQWQACHASRPKRTQQQSSL</sequence>
<evidence type="ECO:0000313" key="3">
    <source>
        <dbReference type="Proteomes" id="UP000006039"/>
    </source>
</evidence>
<dbReference type="RefSeq" id="XP_009222204.1">
    <property type="nucleotide sequence ID" value="XM_009223940.1"/>
</dbReference>
<proteinExistence type="predicted"/>
<name>J3NXX1_GAET3</name>
<accession>J3NXX1</accession>
<reference evidence="1" key="3">
    <citation type="submission" date="2010-09" db="EMBL/GenBank/DDBJ databases">
        <title>Annotation of Gaeumannomyces graminis var. tritici R3-111a-1.</title>
        <authorList>
            <consortium name="The Broad Institute Genome Sequencing Platform"/>
            <person name="Ma L.-J."/>
            <person name="Dead R."/>
            <person name="Young S.K."/>
            <person name="Zeng Q."/>
            <person name="Gargeya S."/>
            <person name="Fitzgerald M."/>
            <person name="Haas B."/>
            <person name="Abouelleil A."/>
            <person name="Alvarado L."/>
            <person name="Arachchi H.M."/>
            <person name="Berlin A."/>
            <person name="Brown A."/>
            <person name="Chapman S.B."/>
            <person name="Chen Z."/>
            <person name="Dunbar C."/>
            <person name="Freedman E."/>
            <person name="Gearin G."/>
            <person name="Gellesch M."/>
            <person name="Goldberg J."/>
            <person name="Griggs A."/>
            <person name="Gujja S."/>
            <person name="Heiman D."/>
            <person name="Howarth C."/>
            <person name="Larson L."/>
            <person name="Lui A."/>
            <person name="MacDonald P.J.P."/>
            <person name="Mehta T."/>
            <person name="Montmayeur A."/>
            <person name="Murphy C."/>
            <person name="Neiman D."/>
            <person name="Pearson M."/>
            <person name="Priest M."/>
            <person name="Roberts A."/>
            <person name="Saif S."/>
            <person name="Shea T."/>
            <person name="Shenoy N."/>
            <person name="Sisk P."/>
            <person name="Stolte C."/>
            <person name="Sykes S."/>
            <person name="Yandava C."/>
            <person name="Wortman J."/>
            <person name="Nusbaum C."/>
            <person name="Birren B."/>
        </authorList>
    </citation>
    <scope>NUCLEOTIDE SEQUENCE</scope>
    <source>
        <strain evidence="1">R3-111a-1</strain>
    </source>
</reference>
<dbReference type="GeneID" id="20346584"/>
<gene>
    <name evidence="2" type="primary">20346584</name>
    <name evidence="1" type="ORF">GGTG_06126</name>
</gene>
<reference evidence="3" key="1">
    <citation type="submission" date="2010-07" db="EMBL/GenBank/DDBJ databases">
        <title>The genome sequence of Gaeumannomyces graminis var. tritici strain R3-111a-1.</title>
        <authorList>
            <consortium name="The Broad Institute Genome Sequencing Platform"/>
            <person name="Ma L.-J."/>
            <person name="Dead R."/>
            <person name="Young S."/>
            <person name="Zeng Q."/>
            <person name="Koehrsen M."/>
            <person name="Alvarado L."/>
            <person name="Berlin A."/>
            <person name="Chapman S.B."/>
            <person name="Chen Z."/>
            <person name="Freedman E."/>
            <person name="Gellesch M."/>
            <person name="Goldberg J."/>
            <person name="Griggs A."/>
            <person name="Gujja S."/>
            <person name="Heilman E.R."/>
            <person name="Heiman D."/>
            <person name="Hepburn T."/>
            <person name="Howarth C."/>
            <person name="Jen D."/>
            <person name="Larson L."/>
            <person name="Mehta T."/>
            <person name="Neiman D."/>
            <person name="Pearson M."/>
            <person name="Roberts A."/>
            <person name="Saif S."/>
            <person name="Shea T."/>
            <person name="Shenoy N."/>
            <person name="Sisk P."/>
            <person name="Stolte C."/>
            <person name="Sykes S."/>
            <person name="Walk T."/>
            <person name="White J."/>
            <person name="Yandava C."/>
            <person name="Haas B."/>
            <person name="Nusbaum C."/>
            <person name="Birren B."/>
        </authorList>
    </citation>
    <scope>NUCLEOTIDE SEQUENCE [LARGE SCALE GENOMIC DNA]</scope>
    <source>
        <strain evidence="3">R3-111a-1</strain>
    </source>
</reference>